<dbReference type="EMBL" id="CP002179">
    <property type="protein sequence ID" value="ADW66889.1"/>
    <property type="molecule type" value="Genomic_DNA"/>
</dbReference>
<accession>E8PS89</accession>
<name>E8PS89_YERPE</name>
<keyword evidence="1" id="KW-0614">Plasmid</keyword>
<geneLocation type="plasmid" evidence="1">
    <name>pJARS35</name>
</geneLocation>
<reference evidence="1" key="1">
    <citation type="journal article" date="2012" name="PLoS ONE">
        <title>Novel Plasmids and Resistance Phenotypes in Yersinia pestis: Unique Plasmid Inventory of Strain Java 9 Mediates High Levels of Arsenic Resistance.</title>
        <authorList>
            <person name="Eppinger M."/>
            <person name="Radnedge L."/>
            <person name="Andersen G."/>
            <person name="Vietri N."/>
            <person name="Severson G."/>
            <person name="Mou S."/>
            <person name="Ravel J."/>
            <person name="Worsham P.L."/>
        </authorList>
    </citation>
    <scope>NUCLEOTIDE SEQUENCE [LARGE SCALE GENOMIC DNA]</scope>
    <source>
        <strain evidence="1">Java 9</strain>
        <plasmid evidence="1">pJARS35</plasmid>
    </source>
</reference>
<organism evidence="1">
    <name type="scientific">Yersinia pestis Java 9</name>
    <dbReference type="NCBI Taxonomy" id="880632"/>
    <lineage>
        <taxon>Bacteria</taxon>
        <taxon>Pseudomonadati</taxon>
        <taxon>Pseudomonadota</taxon>
        <taxon>Gammaproteobacteria</taxon>
        <taxon>Enterobacterales</taxon>
        <taxon>Yersiniaceae</taxon>
        <taxon>Yersinia</taxon>
    </lineage>
</organism>
<dbReference type="AlphaFoldDB" id="E8PS89"/>
<sequence>MDVVTTVRYVKSDKRAGGQAPIFRVALQKEGVWRSEIIVR</sequence>
<protein>
    <submittedName>
        <fullName evidence="1">Uncharacterized protein</fullName>
    </submittedName>
</protein>
<proteinExistence type="predicted"/>
<evidence type="ECO:0000313" key="1">
    <source>
        <dbReference type="EMBL" id="ADW66889.1"/>
    </source>
</evidence>
<gene>
    <name evidence="1" type="ORF">YPJ_pJARS3537</name>
</gene>